<evidence type="ECO:0000313" key="2">
    <source>
        <dbReference type="Proteomes" id="UP000386575"/>
    </source>
</evidence>
<evidence type="ECO:0000313" key="1">
    <source>
        <dbReference type="EMBL" id="KAB1086190.1"/>
    </source>
</evidence>
<dbReference type="RefSeq" id="WP_151041704.1">
    <property type="nucleotide sequence ID" value="NZ_VZUL01000002.1"/>
</dbReference>
<accession>A0A6A1TPT4</accession>
<dbReference type="Proteomes" id="UP000386575">
    <property type="component" value="Unassembled WGS sequence"/>
</dbReference>
<proteinExistence type="predicted"/>
<gene>
    <name evidence="1" type="ORF">F4V91_06920</name>
</gene>
<dbReference type="AlphaFoldDB" id="A0A6A1TPT4"/>
<dbReference type="EMBL" id="VZUL01000002">
    <property type="protein sequence ID" value="KAB1086190.1"/>
    <property type="molecule type" value="Genomic_DNA"/>
</dbReference>
<name>A0A6A1TPT4_NEOGA</name>
<protein>
    <submittedName>
        <fullName evidence="1">Uncharacterized protein</fullName>
    </submittedName>
</protein>
<sequence>MTDEKDKIRRISKMAREQRDRHQEYRLVDDLRKRGVFDETNARLDETMDQLRAESDRYLDAWAKAFLDFHPVTEQRTEGAMEAWAKMGKVDQKAMSAVIQQMIDSRASDPAKRAKLQAAHDRMTDARHRAAVYDGDVDRARPAYYVGPGWTDILDDLVREFAEIDGLGFLAAHEKWGELRIAYLYSGDRQADVDAIVKRAADRCLAACWYCGQAGRMRKERWWRVRCYEHWGAE</sequence>
<comment type="caution">
    <text evidence="1">The sequence shown here is derived from an EMBL/GenBank/DDBJ whole genome shotgun (WGS) entry which is preliminary data.</text>
</comment>
<reference evidence="1 2" key="1">
    <citation type="submission" date="2019-09" db="EMBL/GenBank/DDBJ databases">
        <title>Genome sequencing of Ng87 strain.</title>
        <authorList>
            <person name="Karasev E.S."/>
            <person name="Andronov E."/>
        </authorList>
    </citation>
    <scope>NUCLEOTIDE SEQUENCE [LARGE SCALE GENOMIC DNA]</scope>
    <source>
        <strain evidence="1 2">Ng87</strain>
    </source>
</reference>
<organism evidence="1 2">
    <name type="scientific">Neorhizobium galegae</name>
    <name type="common">Rhizobium galegae</name>
    <dbReference type="NCBI Taxonomy" id="399"/>
    <lineage>
        <taxon>Bacteria</taxon>
        <taxon>Pseudomonadati</taxon>
        <taxon>Pseudomonadota</taxon>
        <taxon>Alphaproteobacteria</taxon>
        <taxon>Hyphomicrobiales</taxon>
        <taxon>Rhizobiaceae</taxon>
        <taxon>Rhizobium/Agrobacterium group</taxon>
        <taxon>Neorhizobium</taxon>
    </lineage>
</organism>